<proteinExistence type="predicted"/>
<protein>
    <recommendedName>
        <fullName evidence="3">Transposase</fullName>
    </recommendedName>
</protein>
<evidence type="ECO:0008006" key="3">
    <source>
        <dbReference type="Google" id="ProtNLM"/>
    </source>
</evidence>
<sequence length="42" mass="4913">MRNALKRAIDDTWRHIGRLVETIQPAECQNYLENAGYGPVRR</sequence>
<organism evidence="1 2">
    <name type="scientific">Brucella intermedia</name>
    <dbReference type="NCBI Taxonomy" id="94625"/>
    <lineage>
        <taxon>Bacteria</taxon>
        <taxon>Pseudomonadati</taxon>
        <taxon>Pseudomonadota</taxon>
        <taxon>Alphaproteobacteria</taxon>
        <taxon>Hyphomicrobiales</taxon>
        <taxon>Brucellaceae</taxon>
        <taxon>Brucella/Ochrobactrum group</taxon>
        <taxon>Brucella</taxon>
    </lineage>
</organism>
<gene>
    <name evidence="1" type="ORF">FHW20_003504</name>
</gene>
<comment type="caution">
    <text evidence="1">The sequence shown here is derived from an EMBL/GenBank/DDBJ whole genome shotgun (WGS) entry which is preliminary data.</text>
</comment>
<dbReference type="EMBL" id="JACGXG010000004">
    <property type="protein sequence ID" value="MBA8852541.1"/>
    <property type="molecule type" value="Genomic_DNA"/>
</dbReference>
<name>A0ABR6ASV0_9HYPH</name>
<accession>A0ABR6ASV0</accession>
<dbReference type="Proteomes" id="UP000578622">
    <property type="component" value="Unassembled WGS sequence"/>
</dbReference>
<evidence type="ECO:0000313" key="1">
    <source>
        <dbReference type="EMBL" id="MBA8852541.1"/>
    </source>
</evidence>
<evidence type="ECO:0000313" key="2">
    <source>
        <dbReference type="Proteomes" id="UP000578622"/>
    </source>
</evidence>
<reference evidence="1 2" key="1">
    <citation type="submission" date="2020-07" db="EMBL/GenBank/DDBJ databases">
        <title>Genomic Encyclopedia of Type Strains, Phase IV (KMG-V): Genome sequencing to study the core and pangenomes of soil and plant-associated prokaryotes.</title>
        <authorList>
            <person name="Whitman W."/>
        </authorList>
    </citation>
    <scope>NUCLEOTIDE SEQUENCE [LARGE SCALE GENOMIC DNA]</scope>
    <source>
        <strain evidence="1 2">RH4WT92</strain>
    </source>
</reference>
<keyword evidence="2" id="KW-1185">Reference proteome</keyword>